<feature type="domain" description="Glycosyl transferase family 28 C-terminal" evidence="1">
    <location>
        <begin position="2"/>
        <end position="136"/>
    </location>
</feature>
<name>A0A7W0CVE0_9ACTN</name>
<reference evidence="2 3" key="1">
    <citation type="submission" date="2020-07" db="EMBL/GenBank/DDBJ databases">
        <title>Genomic Encyclopedia of Type Strains, Phase IV (KMG-IV): sequencing the most valuable type-strain genomes for metagenomic binning, comparative biology and taxonomic classification.</title>
        <authorList>
            <person name="Goeker M."/>
        </authorList>
    </citation>
    <scope>NUCLEOTIDE SEQUENCE [LARGE SCALE GENOMIC DNA]</scope>
    <source>
        <strain evidence="2 3">DSM 45533</strain>
    </source>
</reference>
<dbReference type="AlphaFoldDB" id="A0A7W0CVE0"/>
<dbReference type="GO" id="GO:0016758">
    <property type="term" value="F:hexosyltransferase activity"/>
    <property type="evidence" value="ECO:0007669"/>
    <property type="project" value="InterPro"/>
</dbReference>
<proteinExistence type="predicted"/>
<keyword evidence="2" id="KW-0808">Transferase</keyword>
<evidence type="ECO:0000313" key="3">
    <source>
        <dbReference type="Proteomes" id="UP000530928"/>
    </source>
</evidence>
<dbReference type="Proteomes" id="UP000530928">
    <property type="component" value="Unassembled WGS sequence"/>
</dbReference>
<protein>
    <submittedName>
        <fullName evidence="2">UDP-N-acetylglucosamine transferase subunit ALG13</fullName>
    </submittedName>
</protein>
<organism evidence="2 3">
    <name type="scientific">Nonomuraea soli</name>
    <dbReference type="NCBI Taxonomy" id="1032476"/>
    <lineage>
        <taxon>Bacteria</taxon>
        <taxon>Bacillati</taxon>
        <taxon>Actinomycetota</taxon>
        <taxon>Actinomycetes</taxon>
        <taxon>Streptosporangiales</taxon>
        <taxon>Streptosporangiaceae</taxon>
        <taxon>Nonomuraea</taxon>
    </lineage>
</organism>
<comment type="caution">
    <text evidence="2">The sequence shown here is derived from an EMBL/GenBank/DDBJ whole genome shotgun (WGS) entry which is preliminary data.</text>
</comment>
<accession>A0A7W0CVE0</accession>
<dbReference type="RefSeq" id="WP_181616647.1">
    <property type="nucleotide sequence ID" value="NZ_BAABAM010000018.1"/>
</dbReference>
<evidence type="ECO:0000259" key="1">
    <source>
        <dbReference type="Pfam" id="PF04101"/>
    </source>
</evidence>
<keyword evidence="3" id="KW-1185">Reference proteome</keyword>
<dbReference type="InterPro" id="IPR007235">
    <property type="entry name" value="Glyco_trans_28_C"/>
</dbReference>
<gene>
    <name evidence="2" type="ORF">HNR30_009381</name>
</gene>
<sequence length="173" mass="18959">MIFVTVGTDHHRFDRLMDWIEEWAAGPGAGVPCVVQHGSSRAPRGVEAHAFLPHERVQELFRRSAAVVSQGGPGSIIESRTAGRKPIVVPRLPELDEVVDDHQVRFSRHLARLGDIGLAENRLALFAHLRQALKNPGWYTASHDAAAAHEAVSRFGELVAELVSPSRSARARS</sequence>
<dbReference type="Gene3D" id="3.40.50.2000">
    <property type="entry name" value="Glycogen Phosphorylase B"/>
    <property type="match status" value="1"/>
</dbReference>
<dbReference type="SUPFAM" id="SSF53756">
    <property type="entry name" value="UDP-Glycosyltransferase/glycogen phosphorylase"/>
    <property type="match status" value="1"/>
</dbReference>
<dbReference type="EMBL" id="JACDUR010000015">
    <property type="protein sequence ID" value="MBA2897975.1"/>
    <property type="molecule type" value="Genomic_DNA"/>
</dbReference>
<dbReference type="Pfam" id="PF04101">
    <property type="entry name" value="Glyco_tran_28_C"/>
    <property type="match status" value="1"/>
</dbReference>
<evidence type="ECO:0000313" key="2">
    <source>
        <dbReference type="EMBL" id="MBA2897975.1"/>
    </source>
</evidence>